<dbReference type="Proteomes" id="UP001501523">
    <property type="component" value="Unassembled WGS sequence"/>
</dbReference>
<evidence type="ECO:0000313" key="2">
    <source>
        <dbReference type="EMBL" id="GAA0706635.1"/>
    </source>
</evidence>
<dbReference type="InterPro" id="IPR022134">
    <property type="entry name" value="DUF3667"/>
</dbReference>
<evidence type="ECO:0008006" key="4">
    <source>
        <dbReference type="Google" id="ProtNLM"/>
    </source>
</evidence>
<comment type="caution">
    <text evidence="2">The sequence shown here is derived from an EMBL/GenBank/DDBJ whole genome shotgun (WGS) entry which is preliminary data.</text>
</comment>
<organism evidence="2 3">
    <name type="scientific">Dokdonella soli</name>
    <dbReference type="NCBI Taxonomy" id="529810"/>
    <lineage>
        <taxon>Bacteria</taxon>
        <taxon>Pseudomonadati</taxon>
        <taxon>Pseudomonadota</taxon>
        <taxon>Gammaproteobacteria</taxon>
        <taxon>Lysobacterales</taxon>
        <taxon>Rhodanobacteraceae</taxon>
        <taxon>Dokdonella</taxon>
    </lineage>
</organism>
<dbReference type="RefSeq" id="WP_343786792.1">
    <property type="nucleotide sequence ID" value="NZ_BAAAEU010000002.1"/>
</dbReference>
<evidence type="ECO:0000313" key="3">
    <source>
        <dbReference type="Proteomes" id="UP001501523"/>
    </source>
</evidence>
<feature type="transmembrane region" description="Helical" evidence="1">
    <location>
        <begin position="212"/>
        <end position="230"/>
    </location>
</feature>
<dbReference type="EMBL" id="BAAAEU010000002">
    <property type="protein sequence ID" value="GAA0706635.1"/>
    <property type="molecule type" value="Genomic_DNA"/>
</dbReference>
<keyword evidence="3" id="KW-1185">Reference proteome</keyword>
<keyword evidence="1" id="KW-0812">Transmembrane</keyword>
<reference evidence="2 3" key="1">
    <citation type="journal article" date="2019" name="Int. J. Syst. Evol. Microbiol.">
        <title>The Global Catalogue of Microorganisms (GCM) 10K type strain sequencing project: providing services to taxonomists for standard genome sequencing and annotation.</title>
        <authorList>
            <consortium name="The Broad Institute Genomics Platform"/>
            <consortium name="The Broad Institute Genome Sequencing Center for Infectious Disease"/>
            <person name="Wu L."/>
            <person name="Ma J."/>
        </authorList>
    </citation>
    <scope>NUCLEOTIDE SEQUENCE [LARGE SCALE GENOMIC DNA]</scope>
    <source>
        <strain evidence="2 3">JCM 15421</strain>
    </source>
</reference>
<feature type="transmembrane region" description="Helical" evidence="1">
    <location>
        <begin position="269"/>
        <end position="294"/>
    </location>
</feature>
<keyword evidence="1" id="KW-0472">Membrane</keyword>
<name>A0ABN1IDC6_9GAMM</name>
<dbReference type="Pfam" id="PF12412">
    <property type="entry name" value="DUF3667"/>
    <property type="match status" value="1"/>
</dbReference>
<feature type="transmembrane region" description="Helical" evidence="1">
    <location>
        <begin position="182"/>
        <end position="200"/>
    </location>
</feature>
<protein>
    <recommendedName>
        <fullName evidence="4">DUF3667 domain-containing protein</fullName>
    </recommendedName>
</protein>
<accession>A0ABN1IDC6</accession>
<sequence length="307" mass="33869">MAICTNCGATLAGEFCQACGQKRFVESDRRFGHLMHQFLASATDLDGRIWRSLRALLFQPGLLSREYFIGRRAHWIAPITLFLAVNVVYFLAPLHGGDLALQFNRQVSGRVEALASGPDEKLSEAQLASTGQAHTPFTMGWIDARVRARDAAARKASHGASGYSYHDYRVAYDAKADDVSKALIILHVPFVALVLMLLFARQHRYFAEHFVFALHFLAFTLLSLQLTMQIHALMNVALPAAWVPSGTALDWFLRLLLPTYTVLAVRRAYAVGWIGSIAAGVGVLAAVLAVNLFVYRAVEFAVTFALT</sequence>
<proteinExistence type="predicted"/>
<evidence type="ECO:0000256" key="1">
    <source>
        <dbReference type="SAM" id="Phobius"/>
    </source>
</evidence>
<gene>
    <name evidence="2" type="ORF">GCM10009105_04830</name>
</gene>
<keyword evidence="1" id="KW-1133">Transmembrane helix</keyword>
<feature type="transmembrane region" description="Helical" evidence="1">
    <location>
        <begin position="73"/>
        <end position="92"/>
    </location>
</feature>